<evidence type="ECO:0000256" key="1">
    <source>
        <dbReference type="ARBA" id="ARBA00009437"/>
    </source>
</evidence>
<keyword evidence="2" id="KW-0805">Transcription regulation</keyword>
<feature type="domain" description="HTH lysR-type" evidence="5">
    <location>
        <begin position="1"/>
        <end position="58"/>
    </location>
</feature>
<dbReference type="InterPro" id="IPR000847">
    <property type="entry name" value="LysR_HTH_N"/>
</dbReference>
<name>A0A5E4VQ82_9BURK</name>
<accession>A0A5E4VQ82</accession>
<evidence type="ECO:0000313" key="6">
    <source>
        <dbReference type="EMBL" id="VVE14113.1"/>
    </source>
</evidence>
<comment type="similarity">
    <text evidence="1">Belongs to the LysR transcriptional regulatory family.</text>
</comment>
<dbReference type="GO" id="GO:0005829">
    <property type="term" value="C:cytosol"/>
    <property type="evidence" value="ECO:0007669"/>
    <property type="project" value="TreeGrafter"/>
</dbReference>
<dbReference type="Gene3D" id="1.10.10.10">
    <property type="entry name" value="Winged helix-like DNA-binding domain superfamily/Winged helix DNA-binding domain"/>
    <property type="match status" value="1"/>
</dbReference>
<dbReference type="InterPro" id="IPR005119">
    <property type="entry name" value="LysR_subst-bd"/>
</dbReference>
<dbReference type="AlphaFoldDB" id="A0A5E4VQ82"/>
<dbReference type="Gene3D" id="3.40.190.10">
    <property type="entry name" value="Periplasmic binding protein-like II"/>
    <property type="match status" value="2"/>
</dbReference>
<reference evidence="6 7" key="1">
    <citation type="submission" date="2019-08" db="EMBL/GenBank/DDBJ databases">
        <authorList>
            <person name="Peeters C."/>
        </authorList>
    </citation>
    <scope>NUCLEOTIDE SEQUENCE [LARGE SCALE GENOMIC DNA]</scope>
    <source>
        <strain evidence="6 7">LMG 31116</strain>
    </source>
</reference>
<evidence type="ECO:0000256" key="4">
    <source>
        <dbReference type="ARBA" id="ARBA00023163"/>
    </source>
</evidence>
<keyword evidence="7" id="KW-1185">Reference proteome</keyword>
<dbReference type="InterPro" id="IPR036388">
    <property type="entry name" value="WH-like_DNA-bd_sf"/>
</dbReference>
<dbReference type="GO" id="GO:0003700">
    <property type="term" value="F:DNA-binding transcription factor activity"/>
    <property type="evidence" value="ECO:0007669"/>
    <property type="project" value="InterPro"/>
</dbReference>
<dbReference type="Proteomes" id="UP000368474">
    <property type="component" value="Unassembled WGS sequence"/>
</dbReference>
<evidence type="ECO:0000256" key="3">
    <source>
        <dbReference type="ARBA" id="ARBA00023125"/>
    </source>
</evidence>
<dbReference type="EMBL" id="CABPSD010000007">
    <property type="protein sequence ID" value="VVE14113.1"/>
    <property type="molecule type" value="Genomic_DNA"/>
</dbReference>
<dbReference type="PROSITE" id="PS50931">
    <property type="entry name" value="HTH_LYSR"/>
    <property type="match status" value="1"/>
</dbReference>
<dbReference type="PANTHER" id="PTHR30419:SF30">
    <property type="entry name" value="LYSR FAMILY TRANSCRIPTIONAL REGULATOR"/>
    <property type="match status" value="1"/>
</dbReference>
<dbReference type="FunFam" id="1.10.10.10:FF:000001">
    <property type="entry name" value="LysR family transcriptional regulator"/>
    <property type="match status" value="1"/>
</dbReference>
<protein>
    <submittedName>
        <fullName evidence="6">HTH-type transcriptional regulator TsaR</fullName>
    </submittedName>
</protein>
<proteinExistence type="inferred from homology"/>
<evidence type="ECO:0000313" key="7">
    <source>
        <dbReference type="Proteomes" id="UP000368474"/>
    </source>
</evidence>
<dbReference type="Pfam" id="PF00126">
    <property type="entry name" value="HTH_1"/>
    <property type="match status" value="1"/>
</dbReference>
<dbReference type="PANTHER" id="PTHR30419">
    <property type="entry name" value="HTH-TYPE TRANSCRIPTIONAL REGULATOR YBHD"/>
    <property type="match status" value="1"/>
</dbReference>
<organism evidence="6 7">
    <name type="scientific">Pandoraea morbifera</name>
    <dbReference type="NCBI Taxonomy" id="2508300"/>
    <lineage>
        <taxon>Bacteria</taxon>
        <taxon>Pseudomonadati</taxon>
        <taxon>Pseudomonadota</taxon>
        <taxon>Betaproteobacteria</taxon>
        <taxon>Burkholderiales</taxon>
        <taxon>Burkholderiaceae</taxon>
        <taxon>Pandoraea</taxon>
    </lineage>
</organism>
<dbReference type="GO" id="GO:0003677">
    <property type="term" value="F:DNA binding"/>
    <property type="evidence" value="ECO:0007669"/>
    <property type="project" value="UniProtKB-KW"/>
</dbReference>
<dbReference type="InterPro" id="IPR050950">
    <property type="entry name" value="HTH-type_LysR_regulators"/>
</dbReference>
<evidence type="ECO:0000259" key="5">
    <source>
        <dbReference type="PROSITE" id="PS50931"/>
    </source>
</evidence>
<dbReference type="RefSeq" id="WP_150567186.1">
    <property type="nucleotide sequence ID" value="NZ_CABPSD010000007.1"/>
</dbReference>
<sequence length="302" mass="32905">MNLQHLHAFTIVAQQQSIRSAARVLGLSQPAVTRIMRELERNVQTPLLHRGSKGIELTAFGHALLRRAHLILEEARKAQDELDQMRDGAGGSLNIAISSTAALSMFPQALQRFRERMPRVALTISESAPPHTQDLLEAGRLDFAVLTEFGGGATDGFDRTVLLPMQLVVAGRKGHPLRGAKSIAELRESLWLVPGIGDSATDYLSRVFRDHRLSPPQDVISCRSIVTALSIMENSDALGIFSRVVLDRRQRIANLSLLHLTEPLPMASLSLVTRPQSQPTPAARCLMTCLAEAAASPGEAIP</sequence>
<keyword evidence="4" id="KW-0804">Transcription</keyword>
<dbReference type="SUPFAM" id="SSF53850">
    <property type="entry name" value="Periplasmic binding protein-like II"/>
    <property type="match status" value="1"/>
</dbReference>
<evidence type="ECO:0000256" key="2">
    <source>
        <dbReference type="ARBA" id="ARBA00023015"/>
    </source>
</evidence>
<dbReference type="InterPro" id="IPR036390">
    <property type="entry name" value="WH_DNA-bd_sf"/>
</dbReference>
<keyword evidence="3" id="KW-0238">DNA-binding</keyword>
<dbReference type="Pfam" id="PF03466">
    <property type="entry name" value="LysR_substrate"/>
    <property type="match status" value="1"/>
</dbReference>
<dbReference type="SUPFAM" id="SSF46785">
    <property type="entry name" value="Winged helix' DNA-binding domain"/>
    <property type="match status" value="1"/>
</dbReference>
<gene>
    <name evidence="6" type="primary">tsaR_2</name>
    <name evidence="6" type="ORF">PMO31116_02761</name>
</gene>